<name>A0A3B0X8M3_9ZZZZ</name>
<protein>
    <submittedName>
        <fullName evidence="1">Uncharacterized protein</fullName>
    </submittedName>
</protein>
<evidence type="ECO:0000313" key="1">
    <source>
        <dbReference type="EMBL" id="VAW57809.1"/>
    </source>
</evidence>
<reference evidence="1" key="1">
    <citation type="submission" date="2018-06" db="EMBL/GenBank/DDBJ databases">
        <authorList>
            <person name="Zhirakovskaya E."/>
        </authorList>
    </citation>
    <scope>NUCLEOTIDE SEQUENCE</scope>
</reference>
<proteinExistence type="predicted"/>
<gene>
    <name evidence="1" type="ORF">MNBD_GAMMA07-1893</name>
</gene>
<organism evidence="1">
    <name type="scientific">hydrothermal vent metagenome</name>
    <dbReference type="NCBI Taxonomy" id="652676"/>
    <lineage>
        <taxon>unclassified sequences</taxon>
        <taxon>metagenomes</taxon>
        <taxon>ecological metagenomes</taxon>
    </lineage>
</organism>
<dbReference type="AlphaFoldDB" id="A0A3B0X8M3"/>
<accession>A0A3B0X8M3</accession>
<sequence length="134" mass="15595">MSEQSELIKQREIRFCHLHPEKNQACSALLLLSDAIGIIDITLVDELCLYITYDLRQLTLNSIETTLIKQGYHLDGQLLYRMKRALYSYSEDAQLANLGQPISTDKSTQVSINRYATNHHGCRDKRPEHWRKYL</sequence>
<dbReference type="EMBL" id="UOFF01000463">
    <property type="protein sequence ID" value="VAW57809.1"/>
    <property type="molecule type" value="Genomic_DNA"/>
</dbReference>